<comment type="caution">
    <text evidence="2">The sequence shown here is derived from an EMBL/GenBank/DDBJ whole genome shotgun (WGS) entry which is preliminary data.</text>
</comment>
<accession>A0A0L6VF40</accession>
<keyword evidence="3" id="KW-1185">Reference proteome</keyword>
<dbReference type="EMBL" id="LAVV01006561">
    <property type="protein sequence ID" value="KNZ59348.1"/>
    <property type="molecule type" value="Genomic_DNA"/>
</dbReference>
<keyword evidence="1" id="KW-0175">Coiled coil</keyword>
<evidence type="ECO:0000256" key="1">
    <source>
        <dbReference type="SAM" id="Coils"/>
    </source>
</evidence>
<reference evidence="2 3" key="1">
    <citation type="submission" date="2015-08" db="EMBL/GenBank/DDBJ databases">
        <title>Next Generation Sequencing and Analysis of the Genome of Puccinia sorghi L Schw, the Causal Agent of Maize Common Rust.</title>
        <authorList>
            <person name="Rochi L."/>
            <person name="Burguener G."/>
            <person name="Darino M."/>
            <person name="Turjanski A."/>
            <person name="Kreff E."/>
            <person name="Dieguez M.J."/>
            <person name="Sacco F."/>
        </authorList>
    </citation>
    <scope>NUCLEOTIDE SEQUENCE [LARGE SCALE GENOMIC DNA]</scope>
    <source>
        <strain evidence="2 3">RO10H11247</strain>
    </source>
</reference>
<dbReference type="AlphaFoldDB" id="A0A0L6VF40"/>
<dbReference type="VEuPathDB" id="FungiDB:VP01_1751g1"/>
<proteinExistence type="predicted"/>
<organism evidence="2 3">
    <name type="scientific">Puccinia sorghi</name>
    <dbReference type="NCBI Taxonomy" id="27349"/>
    <lineage>
        <taxon>Eukaryota</taxon>
        <taxon>Fungi</taxon>
        <taxon>Dikarya</taxon>
        <taxon>Basidiomycota</taxon>
        <taxon>Pucciniomycotina</taxon>
        <taxon>Pucciniomycetes</taxon>
        <taxon>Pucciniales</taxon>
        <taxon>Pucciniaceae</taxon>
        <taxon>Puccinia</taxon>
    </lineage>
</organism>
<evidence type="ECO:0000313" key="2">
    <source>
        <dbReference type="EMBL" id="KNZ59348.1"/>
    </source>
</evidence>
<protein>
    <submittedName>
        <fullName evidence="2">Uncharacterized protein</fullName>
    </submittedName>
</protein>
<gene>
    <name evidence="2" type="ORF">VP01_1751g1</name>
</gene>
<feature type="coiled-coil region" evidence="1">
    <location>
        <begin position="81"/>
        <end position="108"/>
    </location>
</feature>
<dbReference type="Proteomes" id="UP000037035">
    <property type="component" value="Unassembled WGS sequence"/>
</dbReference>
<evidence type="ECO:0000313" key="3">
    <source>
        <dbReference type="Proteomes" id="UP000037035"/>
    </source>
</evidence>
<sequence>MEEECPHLGASMAEADIEIEDELSRMGRSPGSLGKLYSAAHCPCGSWKSSISSRSKVSSLDRASIKEDHKKHEQLQQHAEIEALTRQKAEIKKAIQLIQTDLDNLTKRLALSGLDDYPLSL</sequence>
<name>A0A0L6VF40_9BASI</name>